<dbReference type="Gene3D" id="3.30.70.100">
    <property type="match status" value="1"/>
</dbReference>
<accession>A0A9D2MQK7</accession>
<proteinExistence type="predicted"/>
<sequence>MVNHIVLWSLKPELSEEERQEAKAEIKRRLEGVCDRVEGIISLEVKAEGLASSNRDLALISSFVSKEALDGYQTHPAHLEAASYVRSKTCDRACFDYEG</sequence>
<evidence type="ECO:0000313" key="3">
    <source>
        <dbReference type="Proteomes" id="UP000886883"/>
    </source>
</evidence>
<organism evidence="2 3">
    <name type="scientific">Candidatus Eisenbergiella merdigallinarum</name>
    <dbReference type="NCBI Taxonomy" id="2838552"/>
    <lineage>
        <taxon>Bacteria</taxon>
        <taxon>Bacillati</taxon>
        <taxon>Bacillota</taxon>
        <taxon>Clostridia</taxon>
        <taxon>Lachnospirales</taxon>
        <taxon>Lachnospiraceae</taxon>
        <taxon>Eisenbergiella</taxon>
    </lineage>
</organism>
<dbReference type="SUPFAM" id="SSF54909">
    <property type="entry name" value="Dimeric alpha+beta barrel"/>
    <property type="match status" value="1"/>
</dbReference>
<reference evidence="2" key="2">
    <citation type="submission" date="2021-04" db="EMBL/GenBank/DDBJ databases">
        <authorList>
            <person name="Gilroy R."/>
        </authorList>
    </citation>
    <scope>NUCLEOTIDE SEQUENCE</scope>
    <source>
        <strain evidence="2">USAMLcec3-2134</strain>
    </source>
</reference>
<feature type="domain" description="Stress-response A/B barrel" evidence="1">
    <location>
        <begin position="2"/>
        <end position="97"/>
    </location>
</feature>
<name>A0A9D2MQK7_9FIRM</name>
<dbReference type="Pfam" id="PF07876">
    <property type="entry name" value="Dabb"/>
    <property type="match status" value="1"/>
</dbReference>
<evidence type="ECO:0000313" key="2">
    <source>
        <dbReference type="EMBL" id="HJB90165.1"/>
    </source>
</evidence>
<dbReference type="Proteomes" id="UP000886883">
    <property type="component" value="Unassembled WGS sequence"/>
</dbReference>
<dbReference type="PANTHER" id="PTHR37832">
    <property type="entry name" value="BLL2683 PROTEIN"/>
    <property type="match status" value="1"/>
</dbReference>
<dbReference type="PANTHER" id="PTHR37832:SF1">
    <property type="entry name" value="STRESS-RESPONSE A_B BARREL DOMAIN-CONTAINING PROTEIN"/>
    <property type="match status" value="1"/>
</dbReference>
<evidence type="ECO:0000259" key="1">
    <source>
        <dbReference type="PROSITE" id="PS51502"/>
    </source>
</evidence>
<gene>
    <name evidence="2" type="ORF">H9763_01725</name>
</gene>
<protein>
    <submittedName>
        <fullName evidence="2">Dabb family protein</fullName>
    </submittedName>
</protein>
<dbReference type="InterPro" id="IPR011008">
    <property type="entry name" value="Dimeric_a/b-barrel"/>
</dbReference>
<dbReference type="SMART" id="SM00886">
    <property type="entry name" value="Dabb"/>
    <property type="match status" value="1"/>
</dbReference>
<comment type="caution">
    <text evidence="2">The sequence shown here is derived from an EMBL/GenBank/DDBJ whole genome shotgun (WGS) entry which is preliminary data.</text>
</comment>
<dbReference type="PROSITE" id="PS51502">
    <property type="entry name" value="S_R_A_B_BARREL"/>
    <property type="match status" value="1"/>
</dbReference>
<dbReference type="EMBL" id="DWXE01000006">
    <property type="protein sequence ID" value="HJB90165.1"/>
    <property type="molecule type" value="Genomic_DNA"/>
</dbReference>
<reference evidence="2" key="1">
    <citation type="journal article" date="2021" name="PeerJ">
        <title>Extensive microbial diversity within the chicken gut microbiome revealed by metagenomics and culture.</title>
        <authorList>
            <person name="Gilroy R."/>
            <person name="Ravi A."/>
            <person name="Getino M."/>
            <person name="Pursley I."/>
            <person name="Horton D.L."/>
            <person name="Alikhan N.F."/>
            <person name="Baker D."/>
            <person name="Gharbi K."/>
            <person name="Hall N."/>
            <person name="Watson M."/>
            <person name="Adriaenssens E.M."/>
            <person name="Foster-Nyarko E."/>
            <person name="Jarju S."/>
            <person name="Secka A."/>
            <person name="Antonio M."/>
            <person name="Oren A."/>
            <person name="Chaudhuri R.R."/>
            <person name="La Ragione R."/>
            <person name="Hildebrand F."/>
            <person name="Pallen M.J."/>
        </authorList>
    </citation>
    <scope>NUCLEOTIDE SEQUENCE</scope>
    <source>
        <strain evidence="2">USAMLcec3-2134</strain>
    </source>
</reference>
<dbReference type="AlphaFoldDB" id="A0A9D2MQK7"/>
<dbReference type="InterPro" id="IPR013097">
    <property type="entry name" value="Dabb"/>
</dbReference>